<gene>
    <name evidence="1" type="ORF">S12H4_13515</name>
</gene>
<accession>X1S9M4</accession>
<organism evidence="1">
    <name type="scientific">marine sediment metagenome</name>
    <dbReference type="NCBI Taxonomy" id="412755"/>
    <lineage>
        <taxon>unclassified sequences</taxon>
        <taxon>metagenomes</taxon>
        <taxon>ecological metagenomes</taxon>
    </lineage>
</organism>
<comment type="caution">
    <text evidence="1">The sequence shown here is derived from an EMBL/GenBank/DDBJ whole genome shotgun (WGS) entry which is preliminary data.</text>
</comment>
<sequence>MALPKGITATSSMIVVSSTVEQTAPNTFASAEIDLALNALDQEAFVVYAVQSDLANPDAIAGVNTSVGLSLSTTARTGLGNLSNNNVFHAHNQGIRAAGFVDSGVGFDQVGPDSAMGDLPYLAIIATSNFYAQIGSGGNVGVKSGDFKVYGQRVRLSGPQYAALV</sequence>
<reference evidence="1" key="1">
    <citation type="journal article" date="2014" name="Front. Microbiol.">
        <title>High frequency of phylogenetically diverse reductive dehalogenase-homologous genes in deep subseafloor sedimentary metagenomes.</title>
        <authorList>
            <person name="Kawai M."/>
            <person name="Futagami T."/>
            <person name="Toyoda A."/>
            <person name="Takaki Y."/>
            <person name="Nishi S."/>
            <person name="Hori S."/>
            <person name="Arai W."/>
            <person name="Tsubouchi T."/>
            <person name="Morono Y."/>
            <person name="Uchiyama I."/>
            <person name="Ito T."/>
            <person name="Fujiyama A."/>
            <person name="Inagaki F."/>
            <person name="Takami H."/>
        </authorList>
    </citation>
    <scope>NUCLEOTIDE SEQUENCE</scope>
    <source>
        <strain evidence="1">Expedition CK06-06</strain>
    </source>
</reference>
<feature type="non-terminal residue" evidence="1">
    <location>
        <position position="165"/>
    </location>
</feature>
<protein>
    <submittedName>
        <fullName evidence="1">Uncharacterized protein</fullName>
    </submittedName>
</protein>
<name>X1S9M4_9ZZZZ</name>
<dbReference type="AlphaFoldDB" id="X1S9M4"/>
<dbReference type="EMBL" id="BARW01006436">
    <property type="protein sequence ID" value="GAI75816.1"/>
    <property type="molecule type" value="Genomic_DNA"/>
</dbReference>
<evidence type="ECO:0000313" key="1">
    <source>
        <dbReference type="EMBL" id="GAI75816.1"/>
    </source>
</evidence>
<proteinExistence type="predicted"/>